<dbReference type="GO" id="GO:0005634">
    <property type="term" value="C:nucleus"/>
    <property type="evidence" value="ECO:0007669"/>
    <property type="project" value="UniProtKB-SubCell"/>
</dbReference>
<dbReference type="GO" id="GO:0006298">
    <property type="term" value="P:mismatch repair"/>
    <property type="evidence" value="ECO:0007669"/>
    <property type="project" value="TreeGrafter"/>
</dbReference>
<proteinExistence type="inferred from homology"/>
<dbReference type="GO" id="GO:0046872">
    <property type="term" value="F:metal ion binding"/>
    <property type="evidence" value="ECO:0007669"/>
    <property type="project" value="UniProtKB-UniRule"/>
</dbReference>
<evidence type="ECO:0000313" key="4">
    <source>
        <dbReference type="Proteomes" id="UP000186601"/>
    </source>
</evidence>
<dbReference type="OrthoDB" id="31113at2759"/>
<dbReference type="AlphaFoldDB" id="A0A2R6NTZ2"/>
<keyword evidence="1" id="KW-0238">DNA-binding</keyword>
<evidence type="ECO:0000313" key="3">
    <source>
        <dbReference type="EMBL" id="PSR76615.1"/>
    </source>
</evidence>
<keyword evidence="1" id="KW-0227">DNA damage</keyword>
<dbReference type="GO" id="GO:0035312">
    <property type="term" value="F:5'-3' DNA exonuclease activity"/>
    <property type="evidence" value="ECO:0007669"/>
    <property type="project" value="UniProtKB-UniRule"/>
</dbReference>
<comment type="cofactor">
    <cofactor evidence="1">
        <name>Mg(2+)</name>
        <dbReference type="ChEBI" id="CHEBI:18420"/>
    </cofactor>
    <text evidence="1">Binds 2 magnesium ions per subunit. They probably participate in the reaction catalyzed by the enzyme. May bind an additional third magnesium ion after substrate binding.</text>
</comment>
<keyword evidence="1" id="KW-0228">DNA excision</keyword>
<reference evidence="3 4" key="1">
    <citation type="submission" date="2018-02" db="EMBL/GenBank/DDBJ databases">
        <title>Genome sequence of the basidiomycete white-rot fungus Phlebia centrifuga.</title>
        <authorList>
            <person name="Granchi Z."/>
            <person name="Peng M."/>
            <person name="de Vries R.P."/>
            <person name="Hilden K."/>
            <person name="Makela M.R."/>
            <person name="Grigoriev I."/>
            <person name="Riley R."/>
        </authorList>
    </citation>
    <scope>NUCLEOTIDE SEQUENCE [LARGE SCALE GENOMIC DNA]</scope>
    <source>
        <strain evidence="3 4">FBCC195</strain>
    </source>
</reference>
<dbReference type="SUPFAM" id="SSF88723">
    <property type="entry name" value="PIN domain-like"/>
    <property type="match status" value="1"/>
</dbReference>
<protein>
    <recommendedName>
        <fullName evidence="1">Exonuclease 1</fullName>
        <ecNumber evidence="1">3.1.-.-</ecNumber>
    </recommendedName>
</protein>
<comment type="similarity">
    <text evidence="1">Belongs to the XPG/RAD2 endonuclease family. EXO1 subfamily.</text>
</comment>
<dbReference type="PANTHER" id="PTHR11081">
    <property type="entry name" value="FLAP ENDONUCLEASE FAMILY MEMBER"/>
    <property type="match status" value="1"/>
</dbReference>
<dbReference type="SUPFAM" id="SSF47807">
    <property type="entry name" value="5' to 3' exonuclease, C-terminal subdomain"/>
    <property type="match status" value="1"/>
</dbReference>
<keyword evidence="1" id="KW-0234">DNA repair</keyword>
<dbReference type="InterPro" id="IPR006086">
    <property type="entry name" value="XPG-I_dom"/>
</dbReference>
<dbReference type="EC" id="3.1.-.-" evidence="1"/>
<dbReference type="PRINTS" id="PR00853">
    <property type="entry name" value="XPGRADSUPER"/>
</dbReference>
<dbReference type="GO" id="GO:0006310">
    <property type="term" value="P:DNA recombination"/>
    <property type="evidence" value="ECO:0007669"/>
    <property type="project" value="TreeGrafter"/>
</dbReference>
<keyword evidence="1" id="KW-0378">Hydrolase</keyword>
<evidence type="ECO:0000259" key="2">
    <source>
        <dbReference type="SMART" id="SM00484"/>
    </source>
</evidence>
<sequence length="550" mass="61335">MPHPYRHVLGWYRIIKELRDSAVTAICVFDGKDRNLAKQLEIERRRESRRMTTARGLLEVERLTRLCKLTTLVKAWRGLDSHSQHSTATALRSLVDSAGLIATDTPLPAITGGFLDQDLDESAAPEPVFEEPERDAHLHTYGEIKQDEVLEIVQQAGVPVSAPQDTDVEPISYLPEFSLALASIEDPRTLPPLQSMLQLSLGDSDDSRAEESCEFIEEPISKSLPTSGASTHVTHITAEDIQSELTTLYLDYKASLSQLQSLQSSTVSVMQPAPEEDHTEARTEYMMSKTQQHLTIEEGKFWDRLAELCVTESDVSSAIALAERSSLLSESYERRTNPPTTDTYNESLEILRAMGVPCLQCRGPFEAEALASSMVLQGYADYVATEDTDVIVYGVPMIRNLSKRNEPIVVVSGSEVRDVLNLDHSSFVDFALLLGTDFSQRIKNVGPQRALKFIRQHGSIEKMLERETQFPPRVPNSAYLEQVAVARLIFQTLPPPPDVDLLAPQEGDEQAVHDILRRYGLSREIPLEAHDSLYTDALAGNFFQDNPFAS</sequence>
<dbReference type="InterPro" id="IPR029060">
    <property type="entry name" value="PIN-like_dom_sf"/>
</dbReference>
<keyword evidence="1" id="KW-0269">Exonuclease</keyword>
<dbReference type="SMART" id="SM00279">
    <property type="entry name" value="HhH2"/>
    <property type="match status" value="1"/>
</dbReference>
<dbReference type="PANTHER" id="PTHR11081:SF8">
    <property type="entry name" value="EXONUCLEASE 1"/>
    <property type="match status" value="1"/>
</dbReference>
<keyword evidence="1" id="KW-0539">Nucleus</keyword>
<keyword evidence="1" id="KW-0460">Magnesium</keyword>
<gene>
    <name evidence="3" type="ORF">PHLCEN_2v8373</name>
</gene>
<dbReference type="Proteomes" id="UP000186601">
    <property type="component" value="Unassembled WGS sequence"/>
</dbReference>
<keyword evidence="1" id="KW-0479">Metal-binding</keyword>
<feature type="domain" description="XPG-I" evidence="2">
    <location>
        <begin position="352"/>
        <end position="422"/>
    </location>
</feature>
<evidence type="ECO:0000256" key="1">
    <source>
        <dbReference type="RuleBase" id="RU910737"/>
    </source>
</evidence>
<keyword evidence="4" id="KW-1185">Reference proteome</keyword>
<accession>A0A2R6NTZ2</accession>
<comment type="caution">
    <text evidence="3">The sequence shown here is derived from an EMBL/GenBank/DDBJ whole genome shotgun (WGS) entry which is preliminary data.</text>
</comment>
<dbReference type="Gene3D" id="3.40.50.1010">
    <property type="entry name" value="5'-nuclease"/>
    <property type="match status" value="2"/>
</dbReference>
<dbReference type="EMBL" id="MLYV02000838">
    <property type="protein sequence ID" value="PSR76615.1"/>
    <property type="molecule type" value="Genomic_DNA"/>
</dbReference>
<dbReference type="STRING" id="98765.A0A2R6NTZ2"/>
<dbReference type="SMART" id="SM00484">
    <property type="entry name" value="XPGI"/>
    <property type="match status" value="1"/>
</dbReference>
<dbReference type="GO" id="GO:0017108">
    <property type="term" value="F:5'-flap endonuclease activity"/>
    <property type="evidence" value="ECO:0007669"/>
    <property type="project" value="TreeGrafter"/>
</dbReference>
<organism evidence="3 4">
    <name type="scientific">Hermanssonia centrifuga</name>
    <dbReference type="NCBI Taxonomy" id="98765"/>
    <lineage>
        <taxon>Eukaryota</taxon>
        <taxon>Fungi</taxon>
        <taxon>Dikarya</taxon>
        <taxon>Basidiomycota</taxon>
        <taxon>Agaricomycotina</taxon>
        <taxon>Agaricomycetes</taxon>
        <taxon>Polyporales</taxon>
        <taxon>Meruliaceae</taxon>
        <taxon>Hermanssonia</taxon>
    </lineage>
</organism>
<name>A0A2R6NTZ2_9APHY</name>
<dbReference type="InterPro" id="IPR006084">
    <property type="entry name" value="XPG/Rad2"/>
</dbReference>
<keyword evidence="1" id="KW-0540">Nuclease</keyword>
<comment type="subcellular location">
    <subcellularLocation>
        <location evidence="1">Nucleus</location>
    </subcellularLocation>
</comment>
<dbReference type="InterPro" id="IPR036279">
    <property type="entry name" value="5-3_exonuclease_C_sf"/>
</dbReference>
<comment type="function">
    <text evidence="1">5'-&gt;3' double-stranded DNA exonuclease which may also possess a cryptic 3'-&gt;5' double-stranded DNA exonuclease activity. Functions in DNA mismatch repair.</text>
</comment>
<dbReference type="Gene3D" id="1.10.150.20">
    <property type="entry name" value="5' to 3' exonuclease, C-terminal subdomain"/>
    <property type="match status" value="1"/>
</dbReference>
<keyword evidence="1" id="KW-0267">Excision nuclease</keyword>
<dbReference type="GO" id="GO:0003677">
    <property type="term" value="F:DNA binding"/>
    <property type="evidence" value="ECO:0007669"/>
    <property type="project" value="UniProtKB-UniRule"/>
</dbReference>
<dbReference type="InterPro" id="IPR008918">
    <property type="entry name" value="HhH2"/>
</dbReference>
<dbReference type="Pfam" id="PF00867">
    <property type="entry name" value="XPG_I"/>
    <property type="match status" value="1"/>
</dbReference>